<protein>
    <submittedName>
        <fullName evidence="1">Uncharacterized protein</fullName>
    </submittedName>
</protein>
<dbReference type="Pfam" id="PF05714">
    <property type="entry name" value="PFam54_60"/>
    <property type="match status" value="1"/>
</dbReference>
<dbReference type="Proteomes" id="UP000566276">
    <property type="component" value="Unassembled WGS sequence"/>
</dbReference>
<dbReference type="EMBL" id="JACHFA010000004">
    <property type="protein sequence ID" value="MBB6031920.1"/>
    <property type="molecule type" value="Genomic_DNA"/>
</dbReference>
<comment type="caution">
    <text evidence="1">The sequence shown here is derived from an EMBL/GenBank/DDBJ whole genome shotgun (WGS) entry which is preliminary data.</text>
</comment>
<sequence length="166" mass="19288">MAFKELSWHDLKDASAADNIERAKDYRKRTYAVLNDIDTNEFKKFSEIIILSKQTEGIFNSFNSFGATIEDTFVFLLYPNKKDNLDKLEISDLEKLKNSIEKFLSIKTIISKTLTQFLLDYENNNNHIKTDSSKLKSYLATIANQIEEQNKEALKLKNDMLSIKNF</sequence>
<reference evidence="1 2" key="1">
    <citation type="submission" date="2020-08" db="EMBL/GenBank/DDBJ databases">
        <title>Genomic Encyclopedia of Type Strains, Phase IV (KMG-IV): sequencing the most valuable type-strain genomes for metagenomic binning, comparative biology and taxonomic classification.</title>
        <authorList>
            <person name="Goeker M."/>
        </authorList>
    </citation>
    <scope>NUCLEOTIDE SEQUENCE [LARGE SCALE GENOMIC DNA]</scope>
    <source>
        <strain evidence="1 2">DSM 16813</strain>
    </source>
</reference>
<accession>A0ABR6P7B9</accession>
<dbReference type="RefSeq" id="WP_236845790.1">
    <property type="nucleotide sequence ID" value="NZ_JACHFA010000004.1"/>
</dbReference>
<evidence type="ECO:0000313" key="2">
    <source>
        <dbReference type="Proteomes" id="UP000566276"/>
    </source>
</evidence>
<keyword evidence="2" id="KW-1185">Reference proteome</keyword>
<evidence type="ECO:0000313" key="1">
    <source>
        <dbReference type="EMBL" id="MBB6031920.1"/>
    </source>
</evidence>
<name>A0ABR6P7B9_9SPIR</name>
<gene>
    <name evidence="1" type="ORF">HNR35_000923</name>
</gene>
<organism evidence="1 2">
    <name type="scientific">Borreliella spielmanii</name>
    <dbReference type="NCBI Taxonomy" id="88916"/>
    <lineage>
        <taxon>Bacteria</taxon>
        <taxon>Pseudomonadati</taxon>
        <taxon>Spirochaetota</taxon>
        <taxon>Spirochaetia</taxon>
        <taxon>Spirochaetales</taxon>
        <taxon>Borreliaceae</taxon>
        <taxon>Borreliella</taxon>
    </lineage>
</organism>
<proteinExistence type="predicted"/>
<dbReference type="InterPro" id="IPR008421">
    <property type="entry name" value="Borrelia_lipoprotein_PFam54/60"/>
</dbReference>
<dbReference type="Gene3D" id="1.10.3160.10">
    <property type="entry name" value="Bbcrasp-1"/>
    <property type="match status" value="1"/>
</dbReference>